<dbReference type="GO" id="GO:0005732">
    <property type="term" value="C:sno(s)RNA-containing ribonucleoprotein complex"/>
    <property type="evidence" value="ECO:0007669"/>
    <property type="project" value="InterPro"/>
</dbReference>
<dbReference type="InterPro" id="IPR012173">
    <property type="entry name" value="Mpp10"/>
</dbReference>
<feature type="compositionally biased region" description="Acidic residues" evidence="7">
    <location>
        <begin position="309"/>
        <end position="318"/>
    </location>
</feature>
<gene>
    <name evidence="8" type="ORF">PIIN_01299</name>
</gene>
<dbReference type="AlphaFoldDB" id="G4T809"/>
<protein>
    <submittedName>
        <fullName evidence="8">Related to MPP10-component of the U3 small nucleolar ribonucleoprotein</fullName>
    </submittedName>
</protein>
<dbReference type="OrthoDB" id="445326at2759"/>
<dbReference type="InParanoid" id="G4T809"/>
<keyword evidence="2" id="KW-0690">Ribosome biogenesis</keyword>
<dbReference type="PANTHER" id="PTHR17039">
    <property type="entry name" value="U3 SMALL NUCLEOLAR RIBONUCLEOPROTEIN PROTEIN MPP10"/>
    <property type="match status" value="1"/>
</dbReference>
<dbReference type="Pfam" id="PF04006">
    <property type="entry name" value="Mpp10"/>
    <property type="match status" value="1"/>
</dbReference>
<evidence type="ECO:0000256" key="7">
    <source>
        <dbReference type="SAM" id="MobiDB-lite"/>
    </source>
</evidence>
<dbReference type="Proteomes" id="UP000007148">
    <property type="component" value="Unassembled WGS sequence"/>
</dbReference>
<keyword evidence="5 8" id="KW-0687">Ribonucleoprotein</keyword>
<accession>G4T809</accession>
<evidence type="ECO:0000256" key="4">
    <source>
        <dbReference type="ARBA" id="ARBA00023242"/>
    </source>
</evidence>
<comment type="similarity">
    <text evidence="6">Belongs to the MPP10 family.</text>
</comment>
<evidence type="ECO:0000256" key="1">
    <source>
        <dbReference type="ARBA" id="ARBA00004604"/>
    </source>
</evidence>
<keyword evidence="3" id="KW-0698">rRNA processing</keyword>
<evidence type="ECO:0000256" key="2">
    <source>
        <dbReference type="ARBA" id="ARBA00022517"/>
    </source>
</evidence>
<dbReference type="GO" id="GO:0034457">
    <property type="term" value="C:Mpp10 complex"/>
    <property type="evidence" value="ECO:0007669"/>
    <property type="project" value="InterPro"/>
</dbReference>
<dbReference type="OMA" id="DEMEQWM"/>
<dbReference type="STRING" id="1109443.G4T809"/>
<feature type="region of interest" description="Disordered" evidence="7">
    <location>
        <begin position="91"/>
        <end position="112"/>
    </location>
</feature>
<name>G4T809_SERID</name>
<dbReference type="GO" id="GO:0032040">
    <property type="term" value="C:small-subunit processome"/>
    <property type="evidence" value="ECO:0007669"/>
    <property type="project" value="TreeGrafter"/>
</dbReference>
<dbReference type="EMBL" id="CAFZ01000014">
    <property type="protein sequence ID" value="CCA67470.1"/>
    <property type="molecule type" value="Genomic_DNA"/>
</dbReference>
<evidence type="ECO:0000256" key="3">
    <source>
        <dbReference type="ARBA" id="ARBA00022552"/>
    </source>
</evidence>
<dbReference type="GO" id="GO:0006364">
    <property type="term" value="P:rRNA processing"/>
    <property type="evidence" value="ECO:0007669"/>
    <property type="project" value="UniProtKB-KW"/>
</dbReference>
<comment type="subcellular location">
    <subcellularLocation>
        <location evidence="1">Nucleus</location>
        <location evidence="1">Nucleolus</location>
    </subcellularLocation>
</comment>
<feature type="compositionally biased region" description="Acidic residues" evidence="7">
    <location>
        <begin position="293"/>
        <end position="302"/>
    </location>
</feature>
<keyword evidence="4" id="KW-0539">Nucleus</keyword>
<reference evidence="8 9" key="1">
    <citation type="journal article" date="2011" name="PLoS Pathog.">
        <title>Endophytic Life Strategies Decoded by Genome and Transcriptome Analyses of the Mutualistic Root Symbiont Piriformospora indica.</title>
        <authorList>
            <person name="Zuccaro A."/>
            <person name="Lahrmann U."/>
            <person name="Guldener U."/>
            <person name="Langen G."/>
            <person name="Pfiffi S."/>
            <person name="Biedenkopf D."/>
            <person name="Wong P."/>
            <person name="Samans B."/>
            <person name="Grimm C."/>
            <person name="Basiewicz M."/>
            <person name="Murat C."/>
            <person name="Martin F."/>
            <person name="Kogel K.H."/>
        </authorList>
    </citation>
    <scope>NUCLEOTIDE SEQUENCE [LARGE SCALE GENOMIC DNA]</scope>
    <source>
        <strain evidence="8 9">DSM 11827</strain>
    </source>
</reference>
<evidence type="ECO:0000256" key="5">
    <source>
        <dbReference type="ARBA" id="ARBA00023274"/>
    </source>
</evidence>
<dbReference type="PANTHER" id="PTHR17039:SF0">
    <property type="entry name" value="U3 SMALL NUCLEOLAR RIBONUCLEOPROTEIN PROTEIN MPP10"/>
    <property type="match status" value="1"/>
</dbReference>
<organism evidence="8 9">
    <name type="scientific">Serendipita indica (strain DSM 11827)</name>
    <name type="common">Root endophyte fungus</name>
    <name type="synonym">Piriformospora indica</name>
    <dbReference type="NCBI Taxonomy" id="1109443"/>
    <lineage>
        <taxon>Eukaryota</taxon>
        <taxon>Fungi</taxon>
        <taxon>Dikarya</taxon>
        <taxon>Basidiomycota</taxon>
        <taxon>Agaricomycotina</taxon>
        <taxon>Agaricomycetes</taxon>
        <taxon>Sebacinales</taxon>
        <taxon>Serendipitaceae</taxon>
        <taxon>Serendipita</taxon>
    </lineage>
</organism>
<dbReference type="eggNOG" id="KOG2600">
    <property type="taxonomic scope" value="Eukaryota"/>
</dbReference>
<proteinExistence type="inferred from homology"/>
<feature type="compositionally biased region" description="Acidic residues" evidence="7">
    <location>
        <begin position="392"/>
        <end position="431"/>
    </location>
</feature>
<dbReference type="HOGENOM" id="CLU_011271_2_0_1"/>
<dbReference type="FunCoup" id="G4T809">
    <property type="interactions" value="479"/>
</dbReference>
<comment type="caution">
    <text evidence="8">The sequence shown here is derived from an EMBL/GenBank/DDBJ whole genome shotgun (WGS) entry which is preliminary data.</text>
</comment>
<sequence>MEVAPIPEEQQQLTDALKGNYHLFATGDSSIQTAALTATKSLFDSGQSTNLKFLELTRVVKALSQENEGLSSIKRFVQSLVADMNHQPRETRAQKLSRANAADNEAGPSIHPKMRGMVEAADRLEPTPLSELYVNGMGIEQIWSQLELRAKNICDLVDLVFEGEHLDPETLLKDDSDEAAEADEMEVDDEDWDMEDDGGGDEDEEEEEEESSEGEDLGEHIMTLSGEAPKPKQNGPTIDLDRANLHQSTRQRKGPKHPVLDDDFFSIQEFNREIEGAEARSSSRGRLKRAGSDDEEEEDNESVDLFADVGEEAEDNGSDGDGAPIMYSDFFEPPSAPARVPGKRPSKTVDSNTDVVSESPPSKTSKVRFHDEVRVKMVKNRRRADTPNATLLEDDTDEEDEDEMEQWMDEDEGDSEVDSDEEEASEGSEADVMERAKDDLFADDEEPQTDLSTFAQRQLALKQQIEELERENVAQKEWTMIGEANSRARPLNSLLEEDLEFEHRQRVVPIITEEKVKSLEEIIKARIIEGRYDDVVRRRALDDKPFLPSRLFELQDTKSAQSLAQIYEDEYTAASSGGVVDDRDGKLKKEHEELEAIWEGIANKLDALCNAHFTPKSVRLIGDSLTK</sequence>
<keyword evidence="9" id="KW-1185">Reference proteome</keyword>
<feature type="compositionally biased region" description="Acidic residues" evidence="7">
    <location>
        <begin position="175"/>
        <end position="216"/>
    </location>
</feature>
<evidence type="ECO:0000313" key="9">
    <source>
        <dbReference type="Proteomes" id="UP000007148"/>
    </source>
</evidence>
<feature type="compositionally biased region" description="Polar residues" evidence="7">
    <location>
        <begin position="348"/>
        <end position="364"/>
    </location>
</feature>
<feature type="region of interest" description="Disordered" evidence="7">
    <location>
        <begin position="170"/>
        <end position="447"/>
    </location>
</feature>
<evidence type="ECO:0000256" key="6">
    <source>
        <dbReference type="ARBA" id="ARBA00029455"/>
    </source>
</evidence>
<evidence type="ECO:0000313" key="8">
    <source>
        <dbReference type="EMBL" id="CCA67470.1"/>
    </source>
</evidence>